<dbReference type="EMBL" id="AP012342">
    <property type="protein sequence ID" value="BAM05867.1"/>
    <property type="molecule type" value="Genomic_DNA"/>
</dbReference>
<protein>
    <submittedName>
        <fullName evidence="1">Uncharacterized protein</fullName>
    </submittedName>
</protein>
<organism evidence="1 2">
    <name type="scientific">Leptospirillum ferrooxidans (strain C2-3)</name>
    <dbReference type="NCBI Taxonomy" id="1162668"/>
    <lineage>
        <taxon>Bacteria</taxon>
        <taxon>Pseudomonadati</taxon>
        <taxon>Nitrospirota</taxon>
        <taxon>Nitrospiria</taxon>
        <taxon>Nitrospirales</taxon>
        <taxon>Nitrospiraceae</taxon>
        <taxon>Leptospirillum</taxon>
    </lineage>
</organism>
<dbReference type="AlphaFoldDB" id="I0IKR8"/>
<accession>I0IKR8</accession>
<evidence type="ECO:0000313" key="1">
    <source>
        <dbReference type="EMBL" id="BAM05867.1"/>
    </source>
</evidence>
<name>I0IKR8_LEPFC</name>
<dbReference type="HOGENOM" id="CLU_3044897_0_0_0"/>
<evidence type="ECO:0000313" key="2">
    <source>
        <dbReference type="Proteomes" id="UP000007382"/>
    </source>
</evidence>
<keyword evidence="2" id="KW-1185">Reference proteome</keyword>
<dbReference type="KEGG" id="lfc:LFE_0139"/>
<reference evidence="1 2" key="1">
    <citation type="journal article" date="2012" name="J. Bacteriol.">
        <title>Complete Genome Sequence of Leptospirillum ferrooxidans Strain C2-3, Isolated from a Fresh Volcanic Ash Deposit on the Island of Miyake, Japan.</title>
        <authorList>
            <person name="Fujimura R."/>
            <person name="Sato Y."/>
            <person name="Nishizawa T."/>
            <person name="Oshima K."/>
            <person name="Kim S.-W."/>
            <person name="Hattori M."/>
            <person name="Kamijo T."/>
            <person name="Ohta H."/>
        </authorList>
    </citation>
    <scope>NUCLEOTIDE SEQUENCE [LARGE SCALE GENOMIC DNA]</scope>
    <source>
        <strain evidence="1 2">C2-3</strain>
    </source>
</reference>
<gene>
    <name evidence="1" type="ordered locus">LFE_0139</name>
</gene>
<proteinExistence type="predicted"/>
<reference evidence="2" key="2">
    <citation type="submission" date="2012-03" db="EMBL/GenBank/DDBJ databases">
        <title>The complete genome sequence of the pioneer microbe on fresh volcanic deposit, Leptospirillum ferrooxidans strain C2-3.</title>
        <authorList>
            <person name="Fujimura R."/>
            <person name="Sato Y."/>
            <person name="Nishizawa T."/>
            <person name="Nanba K."/>
            <person name="Oshima K."/>
            <person name="Hattori M."/>
            <person name="Kamijo T."/>
            <person name="Ohta H."/>
        </authorList>
    </citation>
    <scope>NUCLEOTIDE SEQUENCE [LARGE SCALE GENOMIC DNA]</scope>
    <source>
        <strain evidence="2">C2-3</strain>
    </source>
</reference>
<sequence length="54" mass="5726">MACNGGNFHWVESLFKEPAGGLVPEIVKGQAGQEGRIRFLSTIFAFLFVGGSGP</sequence>
<dbReference type="Proteomes" id="UP000007382">
    <property type="component" value="Chromosome"/>
</dbReference>